<keyword evidence="2" id="KW-1185">Reference proteome</keyword>
<reference evidence="1 2" key="1">
    <citation type="submission" date="2020-04" db="EMBL/GenBank/DDBJ databases">
        <authorList>
            <person name="Alioto T."/>
            <person name="Alioto T."/>
            <person name="Gomez Garrido J."/>
        </authorList>
    </citation>
    <scope>NUCLEOTIDE SEQUENCE [LARGE SCALE GENOMIC DNA]</scope>
</reference>
<protein>
    <submittedName>
        <fullName evidence="1">Uncharacterized protein</fullName>
    </submittedName>
</protein>
<organism evidence="1 2">
    <name type="scientific">Cloeon dipterum</name>
    <dbReference type="NCBI Taxonomy" id="197152"/>
    <lineage>
        <taxon>Eukaryota</taxon>
        <taxon>Metazoa</taxon>
        <taxon>Ecdysozoa</taxon>
        <taxon>Arthropoda</taxon>
        <taxon>Hexapoda</taxon>
        <taxon>Insecta</taxon>
        <taxon>Pterygota</taxon>
        <taxon>Palaeoptera</taxon>
        <taxon>Ephemeroptera</taxon>
        <taxon>Pisciforma</taxon>
        <taxon>Baetidae</taxon>
        <taxon>Cloeon</taxon>
    </lineage>
</organism>
<evidence type="ECO:0000313" key="2">
    <source>
        <dbReference type="Proteomes" id="UP000494165"/>
    </source>
</evidence>
<dbReference type="EMBL" id="CADEPI010000042">
    <property type="protein sequence ID" value="CAB3369027.1"/>
    <property type="molecule type" value="Genomic_DNA"/>
</dbReference>
<proteinExistence type="predicted"/>
<sequence>MYVLLVNRVDWLCVTPPSASCTGELSVSELTDLSAIVSLYIGFVFEFSSRECDRSRHATFIHNLAKLSVQKMNCPIVEDAHQLPPLRC</sequence>
<evidence type="ECO:0000313" key="1">
    <source>
        <dbReference type="EMBL" id="CAB3369027.1"/>
    </source>
</evidence>
<dbReference type="Proteomes" id="UP000494165">
    <property type="component" value="Unassembled WGS sequence"/>
</dbReference>
<accession>A0A8S1CJL2</accession>
<name>A0A8S1CJL2_9INSE</name>
<comment type="caution">
    <text evidence="1">The sequence shown here is derived from an EMBL/GenBank/DDBJ whole genome shotgun (WGS) entry which is preliminary data.</text>
</comment>
<dbReference type="AlphaFoldDB" id="A0A8S1CJL2"/>
<gene>
    <name evidence="1" type="ORF">CLODIP_2_CD02539</name>
</gene>